<evidence type="ECO:0000313" key="4">
    <source>
        <dbReference type="Proteomes" id="UP001201980"/>
    </source>
</evidence>
<dbReference type="PANTHER" id="PTHR18947">
    <property type="entry name" value="HOOK PROTEINS"/>
    <property type="match status" value="1"/>
</dbReference>
<accession>A0AAD5RWZ8</accession>
<proteinExistence type="predicted"/>
<dbReference type="Proteomes" id="UP001201980">
    <property type="component" value="Unassembled WGS sequence"/>
</dbReference>
<dbReference type="GO" id="GO:0051959">
    <property type="term" value="F:dynein light intermediate chain binding"/>
    <property type="evidence" value="ECO:0007669"/>
    <property type="project" value="TreeGrafter"/>
</dbReference>
<gene>
    <name evidence="3" type="ORF">MKZ38_006819</name>
</gene>
<feature type="region of interest" description="Disordered" evidence="2">
    <location>
        <begin position="782"/>
        <end position="806"/>
    </location>
</feature>
<dbReference type="PANTHER" id="PTHR18947:SF28">
    <property type="entry name" value="GIRDIN, ISOFORM A"/>
    <property type="match status" value="1"/>
</dbReference>
<organism evidence="3 4">
    <name type="scientific">Zalerion maritima</name>
    <dbReference type="NCBI Taxonomy" id="339359"/>
    <lineage>
        <taxon>Eukaryota</taxon>
        <taxon>Fungi</taxon>
        <taxon>Dikarya</taxon>
        <taxon>Ascomycota</taxon>
        <taxon>Pezizomycotina</taxon>
        <taxon>Sordariomycetes</taxon>
        <taxon>Lulworthiomycetidae</taxon>
        <taxon>Lulworthiales</taxon>
        <taxon>Lulworthiaceae</taxon>
        <taxon>Zalerion</taxon>
    </lineage>
</organism>
<dbReference type="SUPFAM" id="SSF116907">
    <property type="entry name" value="Hook domain"/>
    <property type="match status" value="1"/>
</dbReference>
<dbReference type="InterPro" id="IPR036872">
    <property type="entry name" value="CH_dom_sf"/>
</dbReference>
<dbReference type="GO" id="GO:0008017">
    <property type="term" value="F:microtubule binding"/>
    <property type="evidence" value="ECO:0007669"/>
    <property type="project" value="TreeGrafter"/>
</dbReference>
<comment type="caution">
    <text evidence="3">The sequence shown here is derived from an EMBL/GenBank/DDBJ whole genome shotgun (WGS) entry which is preliminary data.</text>
</comment>
<dbReference type="Gene3D" id="1.10.418.10">
    <property type="entry name" value="Calponin-like domain"/>
    <property type="match status" value="1"/>
</dbReference>
<feature type="coiled-coil region" evidence="1">
    <location>
        <begin position="377"/>
        <end position="411"/>
    </location>
</feature>
<evidence type="ECO:0000313" key="3">
    <source>
        <dbReference type="EMBL" id="KAJ2904954.1"/>
    </source>
</evidence>
<dbReference type="GO" id="GO:0005815">
    <property type="term" value="C:microtubule organizing center"/>
    <property type="evidence" value="ECO:0007669"/>
    <property type="project" value="TreeGrafter"/>
</dbReference>
<feature type="compositionally biased region" description="Low complexity" evidence="2">
    <location>
        <begin position="790"/>
        <end position="799"/>
    </location>
</feature>
<protein>
    <submittedName>
        <fullName evidence="3">Uncharacterized protein</fullName>
    </submittedName>
</protein>
<feature type="coiled-coil region" evidence="1">
    <location>
        <begin position="173"/>
        <end position="348"/>
    </location>
</feature>
<reference evidence="3" key="1">
    <citation type="submission" date="2022-07" db="EMBL/GenBank/DDBJ databases">
        <title>Draft genome sequence of Zalerion maritima ATCC 34329, a (micro)plastics degrading marine fungus.</title>
        <authorList>
            <person name="Paco A."/>
            <person name="Goncalves M.F.M."/>
            <person name="Rocha-Santos T.A.P."/>
            <person name="Alves A."/>
        </authorList>
    </citation>
    <scope>NUCLEOTIDE SEQUENCE</scope>
    <source>
        <strain evidence="3">ATCC 34329</strain>
    </source>
</reference>
<dbReference type="EMBL" id="JAKWBI020000041">
    <property type="protein sequence ID" value="KAJ2904954.1"/>
    <property type="molecule type" value="Genomic_DNA"/>
</dbReference>
<sequence>MHNQSARDALLFWLNSAFRDGKDQVASLANLADGIVLLDVLRAVDPDFVDYSADHSDPARNLLAVRKGLISSFHRDSYEHLESQATKLDIHKVTDKRDQNEIAECTTLLMCLAVTGPKQEEYVAHINGLSSVNPSAFQTIGLLAGTRMKGEPDEEPEQGAAAQEEVMSDQDRVLALEASLAKTHAELDKAKKDHAETLTRLESLQLHQEELMEDAEKLQEENQWLRESETRGTADAHQIRDLKRRIEEQDAMIQSLEEKAQVLEDAYSKLFKEQAPLREKAERTQNLEDEVQELRYQNAELEKKSNAAENYKKKIMQQRDLQVEVSGLKTINQELHEKMDAQEQLLNEMPRLQEVETRFHTMLQSYETQISDLIDHKKSLEQYIRDTDRKLELLEERRSHDEKYINEMREQVESYSHTGGAGRSGAGLSLEEELEGGEGGGESSVPMSLELSRLKAENQVLRGNMASATEASQLRVELEAVENAKNRLQQKNNELFEQHTIAQEQIKALMDNMAGEGLVKAMDVCSKAGEIKLLTTAFFSSSVFATMRREREEAVRDLTRVKKLLEDLEAKVADKDRDILSARTDLAAVEKDSVSALDELKTTDQLIANSARNELSMLQQKYSDLQQEHHSQQSELVKAFLVKEKLTHELEEVKDAQEKSQDKSTNEKVEKLRSRAKHYKEVRVDGSNADFIPISKSGDAEFAAYLVDENGIAQPMSAALPRPKSTGRPITVRMNSDDELYRSFHDIAGPHLPTLPTRAAPPHAEPVRRLSPIDMLTRPLSLRSRRSSKSSRTFSMSPSEVSSTTKSIPSDIAGFFNLFQWLIVESFWVVLQQLEKAEQEKYDLQRRLKSLQDGGAAAEEKATKDQIIKNLQRENAMIATAWYDLTSRLQSNHVVLQRRHDVPKAWLNKQRQMVNAPLPTASVFVGTSTTATAVVIPSVDNQRRSPTSFESLPRTAFRLLPEILRQGGNLGTYCPYFLHAERIDFDSVMGNVCSVCGLT</sequence>
<dbReference type="GO" id="GO:0031122">
    <property type="term" value="P:cytoplasmic microtubule organization"/>
    <property type="evidence" value="ECO:0007669"/>
    <property type="project" value="TreeGrafter"/>
</dbReference>
<evidence type="ECO:0000256" key="1">
    <source>
        <dbReference type="SAM" id="Coils"/>
    </source>
</evidence>
<keyword evidence="4" id="KW-1185">Reference proteome</keyword>
<keyword evidence="1" id="KW-0175">Coiled coil</keyword>
<name>A0AAD5RWZ8_9PEZI</name>
<dbReference type="GO" id="GO:0005737">
    <property type="term" value="C:cytoplasm"/>
    <property type="evidence" value="ECO:0007669"/>
    <property type="project" value="TreeGrafter"/>
</dbReference>
<evidence type="ECO:0000256" key="2">
    <source>
        <dbReference type="SAM" id="MobiDB-lite"/>
    </source>
</evidence>
<dbReference type="GO" id="GO:0030705">
    <property type="term" value="P:cytoskeleton-dependent intracellular transport"/>
    <property type="evidence" value="ECO:0007669"/>
    <property type="project" value="TreeGrafter"/>
</dbReference>
<feature type="coiled-coil region" evidence="1">
    <location>
        <begin position="451"/>
        <end position="512"/>
    </location>
</feature>
<feature type="region of interest" description="Disordered" evidence="2">
    <location>
        <begin position="652"/>
        <end position="672"/>
    </location>
</feature>
<dbReference type="AlphaFoldDB" id="A0AAD5RWZ8"/>